<evidence type="ECO:0000313" key="1">
    <source>
        <dbReference type="EMBL" id="KAI5336865.1"/>
    </source>
</evidence>
<dbReference type="EMBL" id="JAJFAZ020000003">
    <property type="protein sequence ID" value="KAI5336865.1"/>
    <property type="molecule type" value="Genomic_DNA"/>
</dbReference>
<dbReference type="AlphaFoldDB" id="A0AAD4Z8I0"/>
<gene>
    <name evidence="1" type="ORF">L3X38_016134</name>
</gene>
<sequence length="119" mass="14131">MWRSHQPCDIRVRLDRAIATQAWRDLFPQVVVRHLPPINSDTVPLLVSIRGAFTNSHRKVKWFRFEEMWQNHEGCETIIQEGWNSIFGNHPIQGFVWKVRATHDRLSKWSKEIFGGRIK</sequence>
<protein>
    <submittedName>
        <fullName evidence="1">Uncharacterized protein</fullName>
    </submittedName>
</protein>
<proteinExistence type="predicted"/>
<organism evidence="1 2">
    <name type="scientific">Prunus dulcis</name>
    <name type="common">Almond</name>
    <name type="synonym">Amygdalus dulcis</name>
    <dbReference type="NCBI Taxonomy" id="3755"/>
    <lineage>
        <taxon>Eukaryota</taxon>
        <taxon>Viridiplantae</taxon>
        <taxon>Streptophyta</taxon>
        <taxon>Embryophyta</taxon>
        <taxon>Tracheophyta</taxon>
        <taxon>Spermatophyta</taxon>
        <taxon>Magnoliopsida</taxon>
        <taxon>eudicotyledons</taxon>
        <taxon>Gunneridae</taxon>
        <taxon>Pentapetalae</taxon>
        <taxon>rosids</taxon>
        <taxon>fabids</taxon>
        <taxon>Rosales</taxon>
        <taxon>Rosaceae</taxon>
        <taxon>Amygdaloideae</taxon>
        <taxon>Amygdaleae</taxon>
        <taxon>Prunus</taxon>
    </lineage>
</organism>
<comment type="caution">
    <text evidence="1">The sequence shown here is derived from an EMBL/GenBank/DDBJ whole genome shotgun (WGS) entry which is preliminary data.</text>
</comment>
<dbReference type="Proteomes" id="UP001054821">
    <property type="component" value="Chromosome 3"/>
</dbReference>
<accession>A0AAD4Z8I0</accession>
<dbReference type="PANTHER" id="PTHR33710:SF77">
    <property type="entry name" value="DNASE I-LIKE SUPERFAMILY PROTEIN"/>
    <property type="match status" value="1"/>
</dbReference>
<keyword evidence="2" id="KW-1185">Reference proteome</keyword>
<name>A0AAD4Z8I0_PRUDU</name>
<evidence type="ECO:0000313" key="2">
    <source>
        <dbReference type="Proteomes" id="UP001054821"/>
    </source>
</evidence>
<dbReference type="PANTHER" id="PTHR33710">
    <property type="entry name" value="BNAC02G09200D PROTEIN"/>
    <property type="match status" value="1"/>
</dbReference>
<reference evidence="1 2" key="1">
    <citation type="journal article" date="2022" name="G3 (Bethesda)">
        <title>Whole-genome sequence and methylome profiling of the almond [Prunus dulcis (Mill.) D.A. Webb] cultivar 'Nonpareil'.</title>
        <authorList>
            <person name="D'Amico-Willman K.M."/>
            <person name="Ouma W.Z."/>
            <person name="Meulia T."/>
            <person name="Sideli G.M."/>
            <person name="Gradziel T.M."/>
            <person name="Fresnedo-Ramirez J."/>
        </authorList>
    </citation>
    <scope>NUCLEOTIDE SEQUENCE [LARGE SCALE GENOMIC DNA]</scope>
    <source>
        <strain evidence="1">Clone GOH B32 T37-40</strain>
    </source>
</reference>